<protein>
    <submittedName>
        <fullName evidence="2">Uncharacterized protein</fullName>
    </submittedName>
</protein>
<organism evidence="2 3">
    <name type="scientific">Pteropus alecto</name>
    <name type="common">Black flying fox</name>
    <dbReference type="NCBI Taxonomy" id="9402"/>
    <lineage>
        <taxon>Eukaryota</taxon>
        <taxon>Metazoa</taxon>
        <taxon>Chordata</taxon>
        <taxon>Craniata</taxon>
        <taxon>Vertebrata</taxon>
        <taxon>Euteleostomi</taxon>
        <taxon>Mammalia</taxon>
        <taxon>Eutheria</taxon>
        <taxon>Laurasiatheria</taxon>
        <taxon>Chiroptera</taxon>
        <taxon>Yinpterochiroptera</taxon>
        <taxon>Pteropodoidea</taxon>
        <taxon>Pteropodidae</taxon>
        <taxon>Pteropodinae</taxon>
        <taxon>Pteropus</taxon>
    </lineage>
</organism>
<dbReference type="AlphaFoldDB" id="L5L689"/>
<name>L5L689_PTEAL</name>
<sequence length="74" mass="8382">MEIAVEKAKFPQSWSPLVGDGDKKQMDPLPNPSPHNKIQTQISFSIYKHWGMSKFISLGYQIQERLYLGGSLST</sequence>
<accession>L5L689</accession>
<feature type="region of interest" description="Disordered" evidence="1">
    <location>
        <begin position="14"/>
        <end position="36"/>
    </location>
</feature>
<evidence type="ECO:0000256" key="1">
    <source>
        <dbReference type="SAM" id="MobiDB-lite"/>
    </source>
</evidence>
<gene>
    <name evidence="2" type="ORF">PAL_GLEAN10000996</name>
</gene>
<reference evidence="3" key="1">
    <citation type="journal article" date="2013" name="Science">
        <title>Comparative analysis of bat genomes provides insight into the evolution of flight and immunity.</title>
        <authorList>
            <person name="Zhang G."/>
            <person name="Cowled C."/>
            <person name="Shi Z."/>
            <person name="Huang Z."/>
            <person name="Bishop-Lilly K.A."/>
            <person name="Fang X."/>
            <person name="Wynne J.W."/>
            <person name="Xiong Z."/>
            <person name="Baker M.L."/>
            <person name="Zhao W."/>
            <person name="Tachedjian M."/>
            <person name="Zhu Y."/>
            <person name="Zhou P."/>
            <person name="Jiang X."/>
            <person name="Ng J."/>
            <person name="Yang L."/>
            <person name="Wu L."/>
            <person name="Xiao J."/>
            <person name="Feng Y."/>
            <person name="Chen Y."/>
            <person name="Sun X."/>
            <person name="Zhang Y."/>
            <person name="Marsh G.A."/>
            <person name="Crameri G."/>
            <person name="Broder C.C."/>
            <person name="Frey K.G."/>
            <person name="Wang L.F."/>
            <person name="Wang J."/>
        </authorList>
    </citation>
    <scope>NUCLEOTIDE SEQUENCE [LARGE SCALE GENOMIC DNA]</scope>
</reference>
<evidence type="ECO:0000313" key="3">
    <source>
        <dbReference type="Proteomes" id="UP000010552"/>
    </source>
</evidence>
<dbReference type="Proteomes" id="UP000010552">
    <property type="component" value="Unassembled WGS sequence"/>
</dbReference>
<proteinExistence type="predicted"/>
<evidence type="ECO:0000313" key="2">
    <source>
        <dbReference type="EMBL" id="ELK18786.1"/>
    </source>
</evidence>
<keyword evidence="3" id="KW-1185">Reference proteome</keyword>
<dbReference type="InParanoid" id="L5L689"/>
<dbReference type="EMBL" id="KB030305">
    <property type="protein sequence ID" value="ELK18786.1"/>
    <property type="molecule type" value="Genomic_DNA"/>
</dbReference>